<dbReference type="SMART" id="SM01385">
    <property type="entry name" value="DSS1_SEM1"/>
    <property type="match status" value="1"/>
</dbReference>
<dbReference type="PANTHER" id="PTHR16771">
    <property type="entry name" value="26 PROTEASOME COMPLEX SUBUNIT DSS1"/>
    <property type="match status" value="1"/>
</dbReference>
<proteinExistence type="inferred from homology"/>
<dbReference type="Pfam" id="PF05160">
    <property type="entry name" value="DSS1_SEM1"/>
    <property type="match status" value="1"/>
</dbReference>
<feature type="compositionally biased region" description="Basic and acidic residues" evidence="3">
    <location>
        <begin position="1"/>
        <end position="29"/>
    </location>
</feature>
<dbReference type="GO" id="GO:0008541">
    <property type="term" value="C:proteasome regulatory particle, lid subcomplex"/>
    <property type="evidence" value="ECO:0007669"/>
    <property type="project" value="UniProtKB-UniRule"/>
</dbReference>
<dbReference type="GO" id="GO:0006406">
    <property type="term" value="P:mRNA export from nucleus"/>
    <property type="evidence" value="ECO:0007669"/>
    <property type="project" value="UniProtKB-UniRule"/>
</dbReference>
<dbReference type="EMBL" id="MUJZ01059464">
    <property type="protein sequence ID" value="OTF71744.1"/>
    <property type="molecule type" value="Genomic_DNA"/>
</dbReference>
<feature type="region of interest" description="Disordered" evidence="3">
    <location>
        <begin position="1"/>
        <end position="30"/>
    </location>
</feature>
<protein>
    <recommendedName>
        <fullName evidence="2">26S proteasome complex subunit SEM1</fullName>
    </recommendedName>
</protein>
<dbReference type="PANTHER" id="PTHR16771:SF0">
    <property type="entry name" value="26S PROTEASOME COMPLEX SUBUNIT SEM1"/>
    <property type="match status" value="1"/>
</dbReference>
<dbReference type="InterPro" id="IPR007834">
    <property type="entry name" value="DSS1_SEM1"/>
</dbReference>
<evidence type="ECO:0000313" key="5">
    <source>
        <dbReference type="Proteomes" id="UP000194236"/>
    </source>
</evidence>
<evidence type="ECO:0000313" key="4">
    <source>
        <dbReference type="EMBL" id="OTF71744.1"/>
    </source>
</evidence>
<dbReference type="Proteomes" id="UP000194236">
    <property type="component" value="Unassembled WGS sequence"/>
</dbReference>
<dbReference type="GO" id="GO:0043248">
    <property type="term" value="P:proteasome assembly"/>
    <property type="evidence" value="ECO:0007669"/>
    <property type="project" value="UniProtKB-UniRule"/>
</dbReference>
<dbReference type="AlphaFoldDB" id="A0A1Y3AVA5"/>
<name>A0A1Y3AVA5_EURMA</name>
<comment type="caution">
    <text evidence="4">The sequence shown here is derived from an EMBL/GenBank/DDBJ whole genome shotgun (WGS) entry which is preliminary data.</text>
</comment>
<reference evidence="4 5" key="1">
    <citation type="submission" date="2017-03" db="EMBL/GenBank/DDBJ databases">
        <title>Genome Survey of Euroglyphus maynei.</title>
        <authorList>
            <person name="Arlian L.G."/>
            <person name="Morgan M.S."/>
            <person name="Rider S.D."/>
        </authorList>
    </citation>
    <scope>NUCLEOTIDE SEQUENCE [LARGE SCALE GENOMIC DNA]</scope>
    <source>
        <strain evidence="4">Arlian Lab</strain>
        <tissue evidence="4">Whole body</tissue>
    </source>
</reference>
<comment type="function">
    <text evidence="2">Component of the 26S proteasome, a multiprotein complex involved in the ATP-dependent degradation of ubiquitinated proteins.</text>
</comment>
<comment type="subcellular location">
    <subcellularLocation>
        <location evidence="2">Nucleus</location>
    </subcellularLocation>
</comment>
<keyword evidence="2" id="KW-0647">Proteasome</keyword>
<comment type="similarity">
    <text evidence="1 2">Belongs to the DSS1/SEM1 family.</text>
</comment>
<dbReference type="GO" id="GO:0005634">
    <property type="term" value="C:nucleus"/>
    <property type="evidence" value="ECO:0007669"/>
    <property type="project" value="UniProtKB-SubCell"/>
</dbReference>
<evidence type="ECO:0000256" key="1">
    <source>
        <dbReference type="ARBA" id="ARBA00034491"/>
    </source>
</evidence>
<keyword evidence="2" id="KW-0539">Nucleus</keyword>
<sequence>MANDPKKSTTKESKDKDSKERKDDMKKTTTIDLGFLEEDDDFEEFPAENYDILENEDIEPVNIWEDDWDDDNIEDDFSAQLKAEFEKRNLMGK</sequence>
<gene>
    <name evidence="4" type="ORF">BLA29_003909</name>
</gene>
<organism evidence="4 5">
    <name type="scientific">Euroglyphus maynei</name>
    <name type="common">Mayne's house dust mite</name>
    <dbReference type="NCBI Taxonomy" id="6958"/>
    <lineage>
        <taxon>Eukaryota</taxon>
        <taxon>Metazoa</taxon>
        <taxon>Ecdysozoa</taxon>
        <taxon>Arthropoda</taxon>
        <taxon>Chelicerata</taxon>
        <taxon>Arachnida</taxon>
        <taxon>Acari</taxon>
        <taxon>Acariformes</taxon>
        <taxon>Sarcoptiformes</taxon>
        <taxon>Astigmata</taxon>
        <taxon>Psoroptidia</taxon>
        <taxon>Analgoidea</taxon>
        <taxon>Pyroglyphidae</taxon>
        <taxon>Pyroglyphinae</taxon>
        <taxon>Euroglyphus</taxon>
    </lineage>
</organism>
<accession>A0A1Y3AVA5</accession>
<keyword evidence="5" id="KW-1185">Reference proteome</keyword>
<evidence type="ECO:0000256" key="3">
    <source>
        <dbReference type="SAM" id="MobiDB-lite"/>
    </source>
</evidence>
<evidence type="ECO:0000256" key="2">
    <source>
        <dbReference type="RuleBase" id="RU369057"/>
    </source>
</evidence>
<dbReference type="GO" id="GO:0000724">
    <property type="term" value="P:double-strand break repair via homologous recombination"/>
    <property type="evidence" value="ECO:0007669"/>
    <property type="project" value="TreeGrafter"/>
</dbReference>